<keyword evidence="4" id="KW-0808">Transferase</keyword>
<dbReference type="InterPro" id="IPR001841">
    <property type="entry name" value="Znf_RING"/>
</dbReference>
<dbReference type="Gene3D" id="3.30.40.10">
    <property type="entry name" value="Zinc/RING finger domain, C3HC4 (zinc finger)"/>
    <property type="match status" value="1"/>
</dbReference>
<dbReference type="GO" id="GO:0061630">
    <property type="term" value="F:ubiquitin protein ligase activity"/>
    <property type="evidence" value="ECO:0007669"/>
    <property type="project" value="UniProtKB-EC"/>
</dbReference>
<dbReference type="SMART" id="SM00184">
    <property type="entry name" value="RING"/>
    <property type="match status" value="2"/>
</dbReference>
<keyword evidence="8" id="KW-0833">Ubl conjugation pathway</keyword>
<dbReference type="Gene3D" id="1.20.120.1750">
    <property type="match status" value="1"/>
</dbReference>
<dbReference type="InterPro" id="IPR044066">
    <property type="entry name" value="TRIAD_supradom"/>
</dbReference>
<organism evidence="14 15">
    <name type="scientific">Calocera viscosa (strain TUFC12733)</name>
    <dbReference type="NCBI Taxonomy" id="1330018"/>
    <lineage>
        <taxon>Eukaryota</taxon>
        <taxon>Fungi</taxon>
        <taxon>Dikarya</taxon>
        <taxon>Basidiomycota</taxon>
        <taxon>Agaricomycotina</taxon>
        <taxon>Dacrymycetes</taxon>
        <taxon>Dacrymycetales</taxon>
        <taxon>Dacrymycetaceae</taxon>
        <taxon>Calocera</taxon>
    </lineage>
</organism>
<dbReference type="InterPro" id="IPR031127">
    <property type="entry name" value="E3_UB_ligase_RBR"/>
</dbReference>
<protein>
    <recommendedName>
        <fullName evidence="3">RBR-type E3 ubiquitin transferase</fullName>
        <ecNumber evidence="3">2.3.2.31</ecNumber>
    </recommendedName>
</protein>
<dbReference type="OrthoDB" id="1431934at2759"/>
<sequence length="283" mass="31635">MPRRPIRGRTRTLRVVNNIAPTTPSCAICLDDVAQAEEEVLQPCGHRFCRDCLKTHVSQTLEAGKLPISCPSCSADAAEDPTSVSREVANKLGLTEQQSKRWDELDLAHFSVQIECRKCNRSAYVDKAEYSAAHLILCPLPGCYHQWCKTCSKTVPFGGPKHDCEGMEELRTLMRQQGWKPCPTCKTNTEKLHGCNHITCTAPGCNTHWCYACGGVIAINPRSAREQHAAVEQHFSASCRLFGNPRDIMYPPMGDFERLARPMGLPGMRRPPPHRRGAMLYEM</sequence>
<evidence type="ECO:0000259" key="13">
    <source>
        <dbReference type="PROSITE" id="PS51873"/>
    </source>
</evidence>
<dbReference type="EMBL" id="KV417367">
    <property type="protein sequence ID" value="KZO89747.1"/>
    <property type="molecule type" value="Genomic_DNA"/>
</dbReference>
<evidence type="ECO:0000256" key="4">
    <source>
        <dbReference type="ARBA" id="ARBA00022679"/>
    </source>
</evidence>
<keyword evidence="9" id="KW-0862">Zinc</keyword>
<dbReference type="Pfam" id="PF13639">
    <property type="entry name" value="zf-RING_2"/>
    <property type="match status" value="1"/>
</dbReference>
<accession>A0A167FQP4</accession>
<evidence type="ECO:0000256" key="11">
    <source>
        <dbReference type="SAM" id="MobiDB-lite"/>
    </source>
</evidence>
<keyword evidence="15" id="KW-1185">Reference proteome</keyword>
<evidence type="ECO:0000256" key="3">
    <source>
        <dbReference type="ARBA" id="ARBA00012251"/>
    </source>
</evidence>
<reference evidence="14 15" key="1">
    <citation type="journal article" date="2016" name="Mol. Biol. Evol.">
        <title>Comparative Genomics of Early-Diverging Mushroom-Forming Fungi Provides Insights into the Origins of Lignocellulose Decay Capabilities.</title>
        <authorList>
            <person name="Nagy L.G."/>
            <person name="Riley R."/>
            <person name="Tritt A."/>
            <person name="Adam C."/>
            <person name="Daum C."/>
            <person name="Floudas D."/>
            <person name="Sun H."/>
            <person name="Yadav J.S."/>
            <person name="Pangilinan J."/>
            <person name="Larsson K.H."/>
            <person name="Matsuura K."/>
            <person name="Barry K."/>
            <person name="Labutti K."/>
            <person name="Kuo R."/>
            <person name="Ohm R.A."/>
            <person name="Bhattacharya S.S."/>
            <person name="Shirouzu T."/>
            <person name="Yoshinaga Y."/>
            <person name="Martin F.M."/>
            <person name="Grigoriev I.V."/>
            <person name="Hibbett D.S."/>
        </authorList>
    </citation>
    <scope>NUCLEOTIDE SEQUENCE [LARGE SCALE GENOMIC DNA]</scope>
    <source>
        <strain evidence="14 15">TUFC12733</strain>
    </source>
</reference>
<dbReference type="PROSITE" id="PS50089">
    <property type="entry name" value="ZF_RING_2"/>
    <property type="match status" value="1"/>
</dbReference>
<dbReference type="STRING" id="1330018.A0A167FQP4"/>
<dbReference type="InterPro" id="IPR017907">
    <property type="entry name" value="Znf_RING_CS"/>
</dbReference>
<dbReference type="InterPro" id="IPR013083">
    <property type="entry name" value="Znf_RING/FYVE/PHD"/>
</dbReference>
<evidence type="ECO:0000313" key="15">
    <source>
        <dbReference type="Proteomes" id="UP000076738"/>
    </source>
</evidence>
<keyword evidence="6" id="KW-0677">Repeat</keyword>
<keyword evidence="7 10" id="KW-0863">Zinc-finger</keyword>
<feature type="region of interest" description="Disordered" evidence="11">
    <location>
        <begin position="264"/>
        <end position="283"/>
    </location>
</feature>
<dbReference type="PANTHER" id="PTHR11685">
    <property type="entry name" value="RBR FAMILY RING FINGER AND IBR DOMAIN-CONTAINING"/>
    <property type="match status" value="1"/>
</dbReference>
<comment type="pathway">
    <text evidence="2">Protein modification; protein ubiquitination.</text>
</comment>
<gene>
    <name evidence="14" type="ORF">CALVIDRAFT_491431</name>
</gene>
<comment type="catalytic activity">
    <reaction evidence="1">
        <text>[E2 ubiquitin-conjugating enzyme]-S-ubiquitinyl-L-cysteine + [acceptor protein]-L-lysine = [E2 ubiquitin-conjugating enzyme]-L-cysteine + [acceptor protein]-N(6)-ubiquitinyl-L-lysine.</text>
        <dbReference type="EC" id="2.3.2.31"/>
    </reaction>
</comment>
<dbReference type="InterPro" id="IPR054694">
    <property type="entry name" value="Parkin-like_IBR"/>
</dbReference>
<proteinExistence type="predicted"/>
<evidence type="ECO:0000256" key="10">
    <source>
        <dbReference type="PROSITE-ProRule" id="PRU00175"/>
    </source>
</evidence>
<evidence type="ECO:0000313" key="14">
    <source>
        <dbReference type="EMBL" id="KZO89747.1"/>
    </source>
</evidence>
<dbReference type="SUPFAM" id="SSF57850">
    <property type="entry name" value="RING/U-box"/>
    <property type="match status" value="2"/>
</dbReference>
<evidence type="ECO:0000256" key="1">
    <source>
        <dbReference type="ARBA" id="ARBA00001798"/>
    </source>
</evidence>
<dbReference type="PROSITE" id="PS51873">
    <property type="entry name" value="TRIAD"/>
    <property type="match status" value="1"/>
</dbReference>
<dbReference type="Pfam" id="PF22605">
    <property type="entry name" value="IBR_2"/>
    <property type="match status" value="1"/>
</dbReference>
<name>A0A167FQP4_CALVF</name>
<feature type="domain" description="RING-type" evidence="13">
    <location>
        <begin position="22"/>
        <end position="243"/>
    </location>
</feature>
<feature type="domain" description="RING-type" evidence="12">
    <location>
        <begin position="26"/>
        <end position="74"/>
    </location>
</feature>
<evidence type="ECO:0000256" key="5">
    <source>
        <dbReference type="ARBA" id="ARBA00022723"/>
    </source>
</evidence>
<dbReference type="GO" id="GO:0008270">
    <property type="term" value="F:zinc ion binding"/>
    <property type="evidence" value="ECO:0007669"/>
    <property type="project" value="UniProtKB-KW"/>
</dbReference>
<evidence type="ECO:0000256" key="2">
    <source>
        <dbReference type="ARBA" id="ARBA00004906"/>
    </source>
</evidence>
<evidence type="ECO:0000259" key="12">
    <source>
        <dbReference type="PROSITE" id="PS50089"/>
    </source>
</evidence>
<evidence type="ECO:0000256" key="6">
    <source>
        <dbReference type="ARBA" id="ARBA00022737"/>
    </source>
</evidence>
<evidence type="ECO:0000256" key="8">
    <source>
        <dbReference type="ARBA" id="ARBA00022786"/>
    </source>
</evidence>
<dbReference type="GO" id="GO:0016567">
    <property type="term" value="P:protein ubiquitination"/>
    <property type="evidence" value="ECO:0007669"/>
    <property type="project" value="InterPro"/>
</dbReference>
<dbReference type="PROSITE" id="PS00518">
    <property type="entry name" value="ZF_RING_1"/>
    <property type="match status" value="1"/>
</dbReference>
<dbReference type="EC" id="2.3.2.31" evidence="3"/>
<evidence type="ECO:0000256" key="9">
    <source>
        <dbReference type="ARBA" id="ARBA00022833"/>
    </source>
</evidence>
<evidence type="ECO:0000256" key="7">
    <source>
        <dbReference type="ARBA" id="ARBA00022771"/>
    </source>
</evidence>
<dbReference type="AlphaFoldDB" id="A0A167FQP4"/>
<keyword evidence="5" id="KW-0479">Metal-binding</keyword>
<dbReference type="Proteomes" id="UP000076738">
    <property type="component" value="Unassembled WGS sequence"/>
</dbReference>